<evidence type="ECO:0000256" key="1">
    <source>
        <dbReference type="PROSITE-ProRule" id="PRU00047"/>
    </source>
</evidence>
<feature type="compositionally biased region" description="Basic residues" evidence="3">
    <location>
        <begin position="705"/>
        <end position="728"/>
    </location>
</feature>
<evidence type="ECO:0000313" key="5">
    <source>
        <dbReference type="EMBL" id="RIB01394.1"/>
    </source>
</evidence>
<sequence>MPSDTIVSPPSETIKKFEASLQIIKNRFCKLQWDLDLKESYIKYLENEILIRDGELDLLQQEISDIKERLEKILRDSESQENYIDYLEKRLVIFQDEIDKLNEKIKILILYKNGNDNIDMAQPGSPRLSLPENQAMIQNHRIQREVDNIRRYFQSPTTITPTINGIVDYLNIISDAGNRLERIVLEIYPRANACAINAENRVADLQTQLTNLQTQIADSQTQLATLQNDYDLLYQAYRANKLNYHLLKATCIEKNKRISELLQEKFVSRLLNRQFQIQAQHNSQQLQDCKTDWAITTHLLNLTTNRYSKWKNKCKTLENDLLLADVQLDNKWGKWKTRARNSEQLINNLNQQILALQYNPPNMATVAGDLTSIAPLIAQIPNYSGQIPPDEWYQRINQILTLPSITAGAFNNPLRADILKTRFIVWLRHKYHTDTVGTQQVATQRLAQEKFLPFDNPESYEARIRPLLLVVADGDANILGLLKGHLSGELYTWMKIANPGGIDAFFTKLKNMWLERPPNLYKGSIPDQISQTSAINIQNKSHSDSSSISRAELDSMIKSQLVLVPTSSIQSSQLQKTQALQSQQKQPDFSDYLRVPDKYMPERPPDGYGVNSEKFIHCDLINPTPSASRIIESLANDLYKKVSDMFSAKPVQSKKNIEVDSDEELADRMGKLSINKALSKGFEAGVHAIIKSSKHRCSNCNRTGHNSRKCPRKKSKNSKRSSKNKKGKINMAINNSGSDSDSNSSDNNSDSGSDSDDTSSETESMNVSKSHKIDKEPKSRKKGVSKQTVLEQTIRKIIQSELKDILPSLLQELNFNNEKSYHIQDNNYREPAPEISNSDEDETLDDPMEIDFVCQKEPDTGIATIPCKIKRLKIPAMILDSGAETEIVTEDIVKRINGKIDRSVKFDLSGIATVPIESIGIVRNLPITLTPDCTIYEDFVVVKHSKPMLIFSNRLFKKYECVIDWNNYKMKIHHNGKDHIFPVTMHKVKNKLEVNYATATQDVSHNEDTITSKPLVSDQISQEVDSDKDDSIPLEEWHAPAGFSSDSVDSSFKKNA</sequence>
<evidence type="ECO:0000256" key="3">
    <source>
        <dbReference type="SAM" id="MobiDB-lite"/>
    </source>
</evidence>
<dbReference type="InterPro" id="IPR036875">
    <property type="entry name" value="Znf_CCHC_sf"/>
</dbReference>
<feature type="compositionally biased region" description="Polar residues" evidence="3">
    <location>
        <begin position="1011"/>
        <end position="1023"/>
    </location>
</feature>
<proteinExistence type="predicted"/>
<comment type="caution">
    <text evidence="5">The sequence shown here is derived from an EMBL/GenBank/DDBJ whole genome shotgun (WGS) entry which is preliminary data.</text>
</comment>
<keyword evidence="1" id="KW-0863">Zinc-finger</keyword>
<dbReference type="Proteomes" id="UP000266673">
    <property type="component" value="Unassembled WGS sequence"/>
</dbReference>
<reference evidence="5 6" key="1">
    <citation type="submission" date="2018-06" db="EMBL/GenBank/DDBJ databases">
        <title>Comparative genomics reveals the genomic features of Rhizophagus irregularis, R. cerebriforme, R. diaphanum and Gigaspora rosea, and their symbiotic lifestyle signature.</title>
        <authorList>
            <person name="Morin E."/>
            <person name="San Clemente H."/>
            <person name="Chen E.C.H."/>
            <person name="De La Providencia I."/>
            <person name="Hainaut M."/>
            <person name="Kuo A."/>
            <person name="Kohler A."/>
            <person name="Murat C."/>
            <person name="Tang N."/>
            <person name="Roy S."/>
            <person name="Loubradou J."/>
            <person name="Henrissat B."/>
            <person name="Grigoriev I.V."/>
            <person name="Corradi N."/>
            <person name="Roux C."/>
            <person name="Martin F.M."/>
        </authorList>
    </citation>
    <scope>NUCLEOTIDE SEQUENCE [LARGE SCALE GENOMIC DNA]</scope>
    <source>
        <strain evidence="5 6">DAOM 194757</strain>
    </source>
</reference>
<feature type="region of interest" description="Disordered" evidence="3">
    <location>
        <begin position="695"/>
        <end position="788"/>
    </location>
</feature>
<name>A0A397TU99_9GLOM</name>
<dbReference type="SUPFAM" id="SSF57756">
    <property type="entry name" value="Retrovirus zinc finger-like domains"/>
    <property type="match status" value="1"/>
</dbReference>
<keyword evidence="1" id="KW-0862">Zinc</keyword>
<feature type="coiled-coil region" evidence="2">
    <location>
        <begin position="195"/>
        <end position="229"/>
    </location>
</feature>
<gene>
    <name evidence="5" type="ORF">C2G38_2230976</name>
</gene>
<dbReference type="GO" id="GO:0008270">
    <property type="term" value="F:zinc ion binding"/>
    <property type="evidence" value="ECO:0007669"/>
    <property type="project" value="UniProtKB-KW"/>
</dbReference>
<dbReference type="AlphaFoldDB" id="A0A397TU99"/>
<dbReference type="PROSITE" id="PS50158">
    <property type="entry name" value="ZF_CCHC"/>
    <property type="match status" value="1"/>
</dbReference>
<keyword evidence="2" id="KW-0175">Coiled coil</keyword>
<evidence type="ECO:0000259" key="4">
    <source>
        <dbReference type="PROSITE" id="PS50158"/>
    </source>
</evidence>
<feature type="coiled-coil region" evidence="2">
    <location>
        <begin position="300"/>
        <end position="359"/>
    </location>
</feature>
<protein>
    <recommendedName>
        <fullName evidence="4">CCHC-type domain-containing protein</fullName>
    </recommendedName>
</protein>
<dbReference type="EMBL" id="QKWP01003150">
    <property type="protein sequence ID" value="RIB01394.1"/>
    <property type="molecule type" value="Genomic_DNA"/>
</dbReference>
<dbReference type="Gene3D" id="2.40.70.10">
    <property type="entry name" value="Acid Proteases"/>
    <property type="match status" value="1"/>
</dbReference>
<dbReference type="OrthoDB" id="2364622at2759"/>
<dbReference type="GO" id="GO:0003676">
    <property type="term" value="F:nucleic acid binding"/>
    <property type="evidence" value="ECO:0007669"/>
    <property type="project" value="InterPro"/>
</dbReference>
<feature type="coiled-coil region" evidence="2">
    <location>
        <begin position="56"/>
        <end position="104"/>
    </location>
</feature>
<dbReference type="InterPro" id="IPR021109">
    <property type="entry name" value="Peptidase_aspartic_dom_sf"/>
</dbReference>
<organism evidence="5 6">
    <name type="scientific">Gigaspora rosea</name>
    <dbReference type="NCBI Taxonomy" id="44941"/>
    <lineage>
        <taxon>Eukaryota</taxon>
        <taxon>Fungi</taxon>
        <taxon>Fungi incertae sedis</taxon>
        <taxon>Mucoromycota</taxon>
        <taxon>Glomeromycotina</taxon>
        <taxon>Glomeromycetes</taxon>
        <taxon>Diversisporales</taxon>
        <taxon>Gigasporaceae</taxon>
        <taxon>Gigaspora</taxon>
    </lineage>
</organism>
<evidence type="ECO:0000313" key="6">
    <source>
        <dbReference type="Proteomes" id="UP000266673"/>
    </source>
</evidence>
<evidence type="ECO:0000256" key="2">
    <source>
        <dbReference type="SAM" id="Coils"/>
    </source>
</evidence>
<feature type="domain" description="CCHC-type" evidence="4">
    <location>
        <begin position="696"/>
        <end position="712"/>
    </location>
</feature>
<accession>A0A397TU99</accession>
<keyword evidence="1" id="KW-0479">Metal-binding</keyword>
<keyword evidence="6" id="KW-1185">Reference proteome</keyword>
<feature type="compositionally biased region" description="Low complexity" evidence="3">
    <location>
        <begin position="734"/>
        <end position="752"/>
    </location>
</feature>
<feature type="region of interest" description="Disordered" evidence="3">
    <location>
        <begin position="1008"/>
        <end position="1031"/>
    </location>
</feature>
<dbReference type="InterPro" id="IPR001878">
    <property type="entry name" value="Znf_CCHC"/>
</dbReference>